<dbReference type="CDD" id="cd06550">
    <property type="entry name" value="TM_ABC_iron-siderophores_like"/>
    <property type="match status" value="1"/>
</dbReference>
<reference evidence="10" key="4">
    <citation type="submission" date="2020-06" db="EMBL/GenBank/DDBJ databases">
        <authorList>
            <person name="Link T."/>
            <person name="Ehrmann M."/>
        </authorList>
    </citation>
    <scope>NUCLEOTIDE SEQUENCE</scope>
    <source>
        <strain evidence="10">TMW 2.2257</strain>
    </source>
</reference>
<reference evidence="9 12" key="1">
    <citation type="journal article" date="2012" name="Int. J. Syst. Evol. Microbiol.">
        <title>Characterization of Tetragenococcus strains from sugar thick juice reveals a novel species, Tetragenococcus osmophilus sp. nov., and divides Tetragenococcus halophilus into two subspecies, T. halophilus subsp. halophilus subsp. nov. and T. halophilus subsp. flandriensis subsp. nov.</title>
        <authorList>
            <person name="Juste A."/>
            <person name="Van Trappen S."/>
            <person name="Verreth C."/>
            <person name="Cleenwerck I."/>
            <person name="De Vos P."/>
            <person name="Lievens B."/>
            <person name="Willems K.A."/>
        </authorList>
    </citation>
    <scope>NUCLEOTIDE SEQUENCE [LARGE SCALE GENOMIC DNA]</scope>
    <source>
        <strain evidence="9 12">LMG 26042</strain>
    </source>
</reference>
<reference evidence="9" key="2">
    <citation type="submission" date="2018-03" db="EMBL/GenBank/DDBJ databases">
        <authorList>
            <person name="Jeon C.O."/>
        </authorList>
    </citation>
    <scope>NUCLEOTIDE SEQUENCE</scope>
    <source>
        <strain evidence="9">LMG 26042</strain>
    </source>
</reference>
<dbReference type="GO" id="GO:0033214">
    <property type="term" value="P:siderophore-iron import into cell"/>
    <property type="evidence" value="ECO:0007669"/>
    <property type="project" value="TreeGrafter"/>
</dbReference>
<feature type="transmembrane region" description="Helical" evidence="8">
    <location>
        <begin position="273"/>
        <end position="293"/>
    </location>
</feature>
<comment type="similarity">
    <text evidence="2">Belongs to the binding-protein-dependent transport system permease family. FecCD subfamily.</text>
</comment>
<dbReference type="SUPFAM" id="SSF81345">
    <property type="entry name" value="ABC transporter involved in vitamin B12 uptake, BtuC"/>
    <property type="match status" value="1"/>
</dbReference>
<feature type="transmembrane region" description="Helical" evidence="8">
    <location>
        <begin position="60"/>
        <end position="77"/>
    </location>
</feature>
<dbReference type="Proteomes" id="UP001057280">
    <property type="component" value="Unassembled WGS sequence"/>
</dbReference>
<evidence type="ECO:0000313" key="10">
    <source>
        <dbReference type="EMBL" id="MCO8297948.1"/>
    </source>
</evidence>
<evidence type="ECO:0000256" key="1">
    <source>
        <dbReference type="ARBA" id="ARBA00004651"/>
    </source>
</evidence>
<dbReference type="AlphaFoldDB" id="A0A3G5FM81"/>
<organism evidence="9 12">
    <name type="scientific">Tetragenococcus halophilus</name>
    <name type="common">Pediococcus halophilus</name>
    <dbReference type="NCBI Taxonomy" id="51669"/>
    <lineage>
        <taxon>Bacteria</taxon>
        <taxon>Bacillati</taxon>
        <taxon>Bacillota</taxon>
        <taxon>Bacilli</taxon>
        <taxon>Lactobacillales</taxon>
        <taxon>Enterococcaceae</taxon>
        <taxon>Tetragenococcus</taxon>
    </lineage>
</organism>
<feature type="transmembrane region" description="Helical" evidence="8">
    <location>
        <begin position="305"/>
        <end position="322"/>
    </location>
</feature>
<dbReference type="Pfam" id="PF01032">
    <property type="entry name" value="FecCD"/>
    <property type="match status" value="1"/>
</dbReference>
<dbReference type="Proteomes" id="UP000280475">
    <property type="component" value="Chromosome"/>
</dbReference>
<evidence type="ECO:0000313" key="11">
    <source>
        <dbReference type="EMBL" id="QGP77481.1"/>
    </source>
</evidence>
<feature type="transmembrane region" description="Helical" evidence="8">
    <location>
        <begin position="146"/>
        <end position="169"/>
    </location>
</feature>
<keyword evidence="4" id="KW-1003">Cell membrane</keyword>
<dbReference type="PANTHER" id="PTHR30472:SF1">
    <property type="entry name" value="FE(3+) DICITRATE TRANSPORT SYSTEM PERMEASE PROTEIN FECC-RELATED"/>
    <property type="match status" value="1"/>
</dbReference>
<feature type="transmembrane region" description="Helical" evidence="8">
    <location>
        <begin position="237"/>
        <end position="261"/>
    </location>
</feature>
<keyword evidence="5 8" id="KW-0812">Transmembrane</keyword>
<accession>A0A3G5FM81</accession>
<evidence type="ECO:0000256" key="8">
    <source>
        <dbReference type="SAM" id="Phobius"/>
    </source>
</evidence>
<feature type="transmembrane region" description="Helical" evidence="8">
    <location>
        <begin position="114"/>
        <end position="134"/>
    </location>
</feature>
<evidence type="ECO:0000313" key="12">
    <source>
        <dbReference type="Proteomes" id="UP000280475"/>
    </source>
</evidence>
<evidence type="ECO:0000256" key="4">
    <source>
        <dbReference type="ARBA" id="ARBA00022475"/>
    </source>
</evidence>
<evidence type="ECO:0000256" key="7">
    <source>
        <dbReference type="ARBA" id="ARBA00023136"/>
    </source>
</evidence>
<keyword evidence="6 8" id="KW-1133">Transmembrane helix</keyword>
<dbReference type="Gene3D" id="1.10.3470.10">
    <property type="entry name" value="ABC transporter involved in vitamin B12 uptake, BtuC"/>
    <property type="match status" value="1"/>
</dbReference>
<evidence type="ECO:0000256" key="5">
    <source>
        <dbReference type="ARBA" id="ARBA00022692"/>
    </source>
</evidence>
<reference evidence="11 13" key="3">
    <citation type="submission" date="2019-11" db="EMBL/GenBank/DDBJ databases">
        <authorList>
            <person name="Kim E."/>
            <person name="Lee J."/>
            <person name="Jeon K."/>
            <person name="Lee Y."/>
        </authorList>
    </citation>
    <scope>NUCLEOTIDE SEQUENCE [LARGE SCALE GENOMIC DNA]</scope>
    <source>
        <strain evidence="11 13">YJ1</strain>
    </source>
</reference>
<name>A0A3G5FM81_TETHA</name>
<dbReference type="PANTHER" id="PTHR30472">
    <property type="entry name" value="FERRIC ENTEROBACTIN TRANSPORT SYSTEM PERMEASE PROTEIN"/>
    <property type="match status" value="1"/>
</dbReference>
<dbReference type="InterPro" id="IPR037294">
    <property type="entry name" value="ABC_BtuC-like"/>
</dbReference>
<evidence type="ECO:0000313" key="9">
    <source>
        <dbReference type="EMBL" id="AYW51399.1"/>
    </source>
</evidence>
<dbReference type="GO" id="GO:0022857">
    <property type="term" value="F:transmembrane transporter activity"/>
    <property type="evidence" value="ECO:0007669"/>
    <property type="project" value="InterPro"/>
</dbReference>
<evidence type="ECO:0000256" key="3">
    <source>
        <dbReference type="ARBA" id="ARBA00022448"/>
    </source>
</evidence>
<gene>
    <name evidence="9" type="ORF">C7H83_05010</name>
    <name evidence="11" type="ORF">GLW17_04050</name>
    <name evidence="10" type="ORF">HXW75_05620</name>
</gene>
<dbReference type="FunFam" id="1.10.3470.10:FF:000001">
    <property type="entry name" value="Vitamin B12 ABC transporter permease BtuC"/>
    <property type="match status" value="1"/>
</dbReference>
<keyword evidence="7 8" id="KW-0472">Membrane</keyword>
<evidence type="ECO:0000313" key="13">
    <source>
        <dbReference type="Proteomes" id="UP000427886"/>
    </source>
</evidence>
<proteinExistence type="inferred from homology"/>
<evidence type="ECO:0000256" key="2">
    <source>
        <dbReference type="ARBA" id="ARBA00007935"/>
    </source>
</evidence>
<dbReference type="Proteomes" id="UP000427886">
    <property type="component" value="Chromosome"/>
</dbReference>
<sequence>MMKKNWFFFLLIILLIIATVSSLKYGAIENSWQEVRDSFLRFDTTNQTHQLIYYLRFPRTIASLAVGAAFAASGALMQGITHNPIADSGLLGINAGAGLGLALAFAFSTTPTPFVTILSSFIGAAIVLAVIYAASNRSIFARSPIYMVLLGAAIGSFFTALSQSIRLLFNLNQEITFWFVGGSGNVTWPQLKVALPVILVGLIGSWLITKQVTLLEMGDETAVSLGKKPQRIREKSMLCVLLLAGTAVSLVGTISFLGLIVPHVVRFFVGHDYRFVIPAATLFGALFFVVADIGSRLFTPPLETPVGVIITLIGVPLLLIQIRRGNV</sequence>
<reference evidence="10" key="5">
    <citation type="journal article" date="2021" name="BMC Microbiol.">
        <title>The diversity among the species Tetragenococcus halophilus including new isolates from a lupine seed fermentation.</title>
        <authorList>
            <person name="Link T."/>
            <person name="Vogel R.F."/>
            <person name="Ehrmann M.A."/>
        </authorList>
    </citation>
    <scope>NUCLEOTIDE SEQUENCE</scope>
    <source>
        <strain evidence="10">TMW 2.2257</strain>
    </source>
</reference>
<feature type="transmembrane region" description="Helical" evidence="8">
    <location>
        <begin position="189"/>
        <end position="208"/>
    </location>
</feature>
<protein>
    <submittedName>
        <fullName evidence="9">Iron ABC transporter permease</fullName>
    </submittedName>
    <submittedName>
        <fullName evidence="11">Iron chelate uptake ABC transporter family permease subunit</fullName>
    </submittedName>
</protein>
<dbReference type="GO" id="GO:0005886">
    <property type="term" value="C:plasma membrane"/>
    <property type="evidence" value="ECO:0007669"/>
    <property type="project" value="UniProtKB-SubCell"/>
</dbReference>
<dbReference type="KEGG" id="tey:GLW17_04050"/>
<keyword evidence="3" id="KW-0813">Transport</keyword>
<dbReference type="EMBL" id="JACACB010000011">
    <property type="protein sequence ID" value="MCO8297948.1"/>
    <property type="molecule type" value="Genomic_DNA"/>
</dbReference>
<comment type="subcellular location">
    <subcellularLocation>
        <location evidence="1">Cell membrane</location>
        <topology evidence="1">Multi-pass membrane protein</topology>
    </subcellularLocation>
</comment>
<dbReference type="InterPro" id="IPR000522">
    <property type="entry name" value="ABC_transptr_permease_BtuC"/>
</dbReference>
<dbReference type="EMBL" id="CP046246">
    <property type="protein sequence ID" value="QGP77481.1"/>
    <property type="molecule type" value="Genomic_DNA"/>
</dbReference>
<dbReference type="EMBL" id="CP027768">
    <property type="protein sequence ID" value="AYW51399.1"/>
    <property type="molecule type" value="Genomic_DNA"/>
</dbReference>
<evidence type="ECO:0000256" key="6">
    <source>
        <dbReference type="ARBA" id="ARBA00022989"/>
    </source>
</evidence>
<feature type="transmembrane region" description="Helical" evidence="8">
    <location>
        <begin position="89"/>
        <end position="108"/>
    </location>
</feature>